<dbReference type="Pfam" id="PF03734">
    <property type="entry name" value="YkuD"/>
    <property type="match status" value="1"/>
</dbReference>
<proteinExistence type="predicted"/>
<gene>
    <name evidence="5" type="ORF">KS419_20020</name>
</gene>
<keyword evidence="1" id="KW-0133">Cell shape</keyword>
<feature type="compositionally biased region" description="Acidic residues" evidence="2">
    <location>
        <begin position="39"/>
        <end position="50"/>
    </location>
</feature>
<protein>
    <submittedName>
        <fullName evidence="5">SH3 domain-containing protein</fullName>
    </submittedName>
</protein>
<feature type="domain" description="L,D-TPase catalytic" evidence="4">
    <location>
        <begin position="230"/>
        <end position="401"/>
    </location>
</feature>
<keyword evidence="6" id="KW-1185">Reference proteome</keyword>
<dbReference type="PROSITE" id="PS52029">
    <property type="entry name" value="LD_TPASE"/>
    <property type="match status" value="1"/>
</dbReference>
<dbReference type="PANTHER" id="PTHR38589:SF1">
    <property type="entry name" value="BLR0621 PROTEIN"/>
    <property type="match status" value="1"/>
</dbReference>
<dbReference type="Pfam" id="PF08239">
    <property type="entry name" value="SH3_3"/>
    <property type="match status" value="1"/>
</dbReference>
<feature type="active site" description="Nucleophile" evidence="1">
    <location>
        <position position="376"/>
    </location>
</feature>
<dbReference type="InterPro" id="IPR005490">
    <property type="entry name" value="LD_TPept_cat_dom"/>
</dbReference>
<name>A0ABS6JK24_9BACI</name>
<feature type="region of interest" description="Disordered" evidence="2">
    <location>
        <begin position="33"/>
        <end position="83"/>
    </location>
</feature>
<feature type="domain" description="SH3b" evidence="3">
    <location>
        <begin position="104"/>
        <end position="168"/>
    </location>
</feature>
<accession>A0ABS6JK24</accession>
<dbReference type="SMART" id="SM00287">
    <property type="entry name" value="SH3b"/>
    <property type="match status" value="1"/>
</dbReference>
<keyword evidence="1" id="KW-0573">Peptidoglycan synthesis</keyword>
<evidence type="ECO:0000313" key="6">
    <source>
        <dbReference type="Proteomes" id="UP000784880"/>
    </source>
</evidence>
<dbReference type="Proteomes" id="UP000784880">
    <property type="component" value="Unassembled WGS sequence"/>
</dbReference>
<comment type="caution">
    <text evidence="5">The sequence shown here is derived from an EMBL/GenBank/DDBJ whole genome shotgun (WGS) entry which is preliminary data.</text>
</comment>
<feature type="compositionally biased region" description="Acidic residues" evidence="2">
    <location>
        <begin position="59"/>
        <end position="83"/>
    </location>
</feature>
<keyword evidence="1" id="KW-0961">Cell wall biogenesis/degradation</keyword>
<evidence type="ECO:0000259" key="4">
    <source>
        <dbReference type="PROSITE" id="PS52029"/>
    </source>
</evidence>
<feature type="active site" description="Proton donor/acceptor" evidence="1">
    <location>
        <position position="367"/>
    </location>
</feature>
<dbReference type="EMBL" id="JAHQCS010000161">
    <property type="protein sequence ID" value="MBU9714025.1"/>
    <property type="molecule type" value="Genomic_DNA"/>
</dbReference>
<dbReference type="InterPro" id="IPR003646">
    <property type="entry name" value="SH3-like_bac-type"/>
</dbReference>
<evidence type="ECO:0000256" key="2">
    <source>
        <dbReference type="SAM" id="MobiDB-lite"/>
    </source>
</evidence>
<evidence type="ECO:0000259" key="3">
    <source>
        <dbReference type="PROSITE" id="PS51781"/>
    </source>
</evidence>
<dbReference type="PROSITE" id="PS51781">
    <property type="entry name" value="SH3B"/>
    <property type="match status" value="1"/>
</dbReference>
<dbReference type="PANTHER" id="PTHR38589">
    <property type="entry name" value="BLR0621 PROTEIN"/>
    <property type="match status" value="1"/>
</dbReference>
<dbReference type="RefSeq" id="WP_217068313.1">
    <property type="nucleotide sequence ID" value="NZ_JAHQCS010000161.1"/>
</dbReference>
<comment type="pathway">
    <text evidence="1">Cell wall biogenesis; peptidoglycan biosynthesis.</text>
</comment>
<feature type="region of interest" description="Disordered" evidence="2">
    <location>
        <begin position="171"/>
        <end position="219"/>
    </location>
</feature>
<reference evidence="5 6" key="1">
    <citation type="submission" date="2021-06" db="EMBL/GenBank/DDBJ databases">
        <title>Bacillus sp. RD4P76, an endophyte from a halophyte.</title>
        <authorList>
            <person name="Sun J.-Q."/>
        </authorList>
    </citation>
    <scope>NUCLEOTIDE SEQUENCE [LARGE SCALE GENOMIC DNA]</scope>
    <source>
        <strain evidence="5 6">CGMCC 1.15917</strain>
    </source>
</reference>
<evidence type="ECO:0000313" key="5">
    <source>
        <dbReference type="EMBL" id="MBU9714025.1"/>
    </source>
</evidence>
<organism evidence="5 6">
    <name type="scientific">Evansella tamaricis</name>
    <dbReference type="NCBI Taxonomy" id="2069301"/>
    <lineage>
        <taxon>Bacteria</taxon>
        <taxon>Bacillati</taxon>
        <taxon>Bacillota</taxon>
        <taxon>Bacilli</taxon>
        <taxon>Bacillales</taxon>
        <taxon>Bacillaceae</taxon>
        <taxon>Evansella</taxon>
    </lineage>
</organism>
<feature type="compositionally biased region" description="Basic and acidic residues" evidence="2">
    <location>
        <begin position="178"/>
        <end position="214"/>
    </location>
</feature>
<evidence type="ECO:0000256" key="1">
    <source>
        <dbReference type="PROSITE-ProRule" id="PRU01373"/>
    </source>
</evidence>
<sequence>MEKKWIYILSAIAAALILILSISYFQGKDIQPSTAEAESTTEADAEEDNPDQNLINVGDTEETSLEQEPEEVVVDRDEETEETEEQIEEELEQQEEETVKEPILKTQYVSVSSLNVRSGPGVQNSVLGVLSINEKVEAELENPTNGWVKVTSEKVTGFVNKTYLSDKETEVITSNNTSEKKEESTKKSSTPKEENKSSSDSSPPKEKSPEKNAADKLTTVSGNNQVIIVTTSGYSTSSAMIETFERNSNGSWDKVMSVPGFIGRNGFANTKVEGDGKSPRGKYTIGTAFGQKGNPGTKLSFRGITKDDVWVDDPESALYNTWQSRKETEGQWSSAEDMAIPQYNYGFVINYNTSNPKPYAGSAIFFHVATRGTLGCTGVSEGNMVKILQWLDPAKNPVIIQAPVNELSNY</sequence>